<feature type="region of interest" description="Disordered" evidence="1">
    <location>
        <begin position="1"/>
        <end position="35"/>
    </location>
</feature>
<feature type="compositionally biased region" description="Low complexity" evidence="1">
    <location>
        <begin position="1"/>
        <end position="20"/>
    </location>
</feature>
<evidence type="ECO:0000256" key="1">
    <source>
        <dbReference type="SAM" id="MobiDB-lite"/>
    </source>
</evidence>
<gene>
    <name evidence="2" type="ORF">B9Q03_11015</name>
</gene>
<reference evidence="2 3" key="1">
    <citation type="submission" date="2017-04" db="EMBL/GenBank/DDBJ databases">
        <title>Novel microbial lineages endemic to geothermal iron-oxide mats fill important gaps in the evolutionary history of Archaea.</title>
        <authorList>
            <person name="Jay Z.J."/>
            <person name="Beam J.P."/>
            <person name="Dlakic M."/>
            <person name="Rusch D.B."/>
            <person name="Kozubal M.A."/>
            <person name="Inskeep W.P."/>
        </authorList>
    </citation>
    <scope>NUCLEOTIDE SEQUENCE [LARGE SCALE GENOMIC DNA]</scope>
    <source>
        <strain evidence="2">OSP_D</strain>
    </source>
</reference>
<name>A0A2R6ALA9_9ARCH</name>
<organism evidence="2 3">
    <name type="scientific">Candidatus Marsarchaeota G2 archaeon OSP_D</name>
    <dbReference type="NCBI Taxonomy" id="1978157"/>
    <lineage>
        <taxon>Archaea</taxon>
        <taxon>Candidatus Marsarchaeota</taxon>
        <taxon>Candidatus Marsarchaeota group 2</taxon>
    </lineage>
</organism>
<accession>A0A2R6ALA9</accession>
<protein>
    <submittedName>
        <fullName evidence="2">Uncharacterized protein</fullName>
    </submittedName>
</protein>
<evidence type="ECO:0000313" key="3">
    <source>
        <dbReference type="Proteomes" id="UP000240322"/>
    </source>
</evidence>
<dbReference type="Proteomes" id="UP000240322">
    <property type="component" value="Unassembled WGS sequence"/>
</dbReference>
<comment type="caution">
    <text evidence="2">The sequence shown here is derived from an EMBL/GenBank/DDBJ whole genome shotgun (WGS) entry which is preliminary data.</text>
</comment>
<evidence type="ECO:0000313" key="2">
    <source>
        <dbReference type="EMBL" id="PSN87179.1"/>
    </source>
</evidence>
<dbReference type="AlphaFoldDB" id="A0A2R6ALA9"/>
<feature type="compositionally biased region" description="Polar residues" evidence="1">
    <location>
        <begin position="21"/>
        <end position="30"/>
    </location>
</feature>
<dbReference type="EMBL" id="NEXE01000179">
    <property type="protein sequence ID" value="PSN87179.1"/>
    <property type="molecule type" value="Genomic_DNA"/>
</dbReference>
<sequence length="100" mass="10657">MVCLHSPDLPPVHLLSPSPSTRSQGLSSPLTGKDGGPVVAAPVSVVVHEVGRCTLGINALEPKFTEYEPNSYNTAPETIKARAQRLSRTLWGTGGYGLYR</sequence>
<proteinExistence type="predicted"/>